<dbReference type="CDD" id="cd11938">
    <property type="entry name" value="SH3_ARHGEF16_26"/>
    <property type="match status" value="1"/>
</dbReference>
<dbReference type="PROSITE" id="PS50003">
    <property type="entry name" value="PH_DOMAIN"/>
    <property type="match status" value="1"/>
</dbReference>
<feature type="compositionally biased region" description="Low complexity" evidence="4">
    <location>
        <begin position="266"/>
        <end position="290"/>
    </location>
</feature>
<dbReference type="Pfam" id="PF00018">
    <property type="entry name" value="SH3_1"/>
    <property type="match status" value="1"/>
</dbReference>
<reference evidence="8" key="3">
    <citation type="submission" date="2025-09" db="UniProtKB">
        <authorList>
            <consortium name="Ensembl"/>
        </authorList>
    </citation>
    <scope>IDENTIFICATION</scope>
</reference>
<dbReference type="OrthoDB" id="27593at2759"/>
<feature type="domain" description="DH" evidence="7">
    <location>
        <begin position="571"/>
        <end position="755"/>
    </location>
</feature>
<dbReference type="Gene3D" id="1.20.900.10">
    <property type="entry name" value="Dbl homology (DH) domain"/>
    <property type="match status" value="1"/>
</dbReference>
<dbReference type="GO" id="GO:0005085">
    <property type="term" value="F:guanyl-nucleotide exchange factor activity"/>
    <property type="evidence" value="ECO:0007669"/>
    <property type="project" value="UniProtKB-KW"/>
</dbReference>
<dbReference type="InterPro" id="IPR001452">
    <property type="entry name" value="SH3_domain"/>
</dbReference>
<dbReference type="SMART" id="SM00233">
    <property type="entry name" value="PH"/>
    <property type="match status" value="1"/>
</dbReference>
<dbReference type="FunFam" id="1.20.900.10:FF:000007">
    <property type="entry name" value="rho guanine nucleotide exchange factor 19"/>
    <property type="match status" value="1"/>
</dbReference>
<evidence type="ECO:0000256" key="3">
    <source>
        <dbReference type="PROSITE-ProRule" id="PRU00192"/>
    </source>
</evidence>
<dbReference type="PANTHER" id="PTHR12845">
    <property type="entry name" value="GUANINE NUCLEOTIDE EXCHANGE FACTOR"/>
    <property type="match status" value="1"/>
</dbReference>
<dbReference type="InterPro" id="IPR035797">
    <property type="entry name" value="ARHGEF16/ARHGEF26_SH3"/>
</dbReference>
<dbReference type="InterPro" id="IPR047271">
    <property type="entry name" value="Ephexin-like"/>
</dbReference>
<feature type="region of interest" description="Disordered" evidence="4">
    <location>
        <begin position="411"/>
        <end position="494"/>
    </location>
</feature>
<dbReference type="AlphaFoldDB" id="A0A672YEU8"/>
<feature type="region of interest" description="Disordered" evidence="4">
    <location>
        <begin position="354"/>
        <end position="378"/>
    </location>
</feature>
<dbReference type="InterPro" id="IPR047270">
    <property type="entry name" value="PH_ephexin"/>
</dbReference>
<evidence type="ECO:0000256" key="2">
    <source>
        <dbReference type="ARBA" id="ARBA00022658"/>
    </source>
</evidence>
<feature type="region of interest" description="Disordered" evidence="4">
    <location>
        <begin position="163"/>
        <end position="290"/>
    </location>
</feature>
<dbReference type="InterPro" id="IPR000219">
    <property type="entry name" value="DH_dom"/>
</dbReference>
<reference evidence="8" key="2">
    <citation type="submission" date="2025-08" db="UniProtKB">
        <authorList>
            <consortium name="Ensembl"/>
        </authorList>
    </citation>
    <scope>IDENTIFICATION</scope>
</reference>
<evidence type="ECO:0000259" key="6">
    <source>
        <dbReference type="PROSITE" id="PS50003"/>
    </source>
</evidence>
<feature type="compositionally biased region" description="Polar residues" evidence="4">
    <location>
        <begin position="472"/>
        <end position="489"/>
    </location>
</feature>
<dbReference type="SUPFAM" id="SSF48065">
    <property type="entry name" value="DBL homology domain (DH-domain)"/>
    <property type="match status" value="1"/>
</dbReference>
<dbReference type="SMART" id="SM00325">
    <property type="entry name" value="RhoGEF"/>
    <property type="match status" value="1"/>
</dbReference>
<evidence type="ECO:0008006" key="10">
    <source>
        <dbReference type="Google" id="ProtNLM"/>
    </source>
</evidence>
<feature type="compositionally biased region" description="Low complexity" evidence="4">
    <location>
        <begin position="198"/>
        <end position="234"/>
    </location>
</feature>
<feature type="domain" description="SH3" evidence="5">
    <location>
        <begin position="922"/>
        <end position="982"/>
    </location>
</feature>
<dbReference type="SMART" id="SM00326">
    <property type="entry name" value="SH3"/>
    <property type="match status" value="1"/>
</dbReference>
<dbReference type="PROSITE" id="PS50010">
    <property type="entry name" value="DH_2"/>
    <property type="match status" value="1"/>
</dbReference>
<dbReference type="InParanoid" id="A0A672YEU8"/>
<protein>
    <recommendedName>
        <fullName evidence="10">Rho guanine nucleotide exchange factor 26</fullName>
    </recommendedName>
</protein>
<name>A0A672YEU8_9TELE</name>
<evidence type="ECO:0000256" key="1">
    <source>
        <dbReference type="ARBA" id="ARBA00022443"/>
    </source>
</evidence>
<dbReference type="InterPro" id="IPR035899">
    <property type="entry name" value="DBL_dom_sf"/>
</dbReference>
<dbReference type="CDD" id="cd01221">
    <property type="entry name" value="PH_ephexin"/>
    <property type="match status" value="1"/>
</dbReference>
<dbReference type="Ensembl" id="ENSSORT00005003128.1">
    <property type="protein sequence ID" value="ENSSORP00005003035.1"/>
    <property type="gene ID" value="ENSSORG00005001069.1"/>
</dbReference>
<dbReference type="Gene3D" id="2.30.30.40">
    <property type="entry name" value="SH3 Domains"/>
    <property type="match status" value="1"/>
</dbReference>
<dbReference type="InterPro" id="IPR011993">
    <property type="entry name" value="PH-like_dom_sf"/>
</dbReference>
<feature type="compositionally biased region" description="Polar residues" evidence="4">
    <location>
        <begin position="249"/>
        <end position="265"/>
    </location>
</feature>
<evidence type="ECO:0000259" key="5">
    <source>
        <dbReference type="PROSITE" id="PS50002"/>
    </source>
</evidence>
<evidence type="ECO:0000313" key="8">
    <source>
        <dbReference type="Ensembl" id="ENSSORP00005003035.1"/>
    </source>
</evidence>
<reference evidence="8" key="1">
    <citation type="submission" date="2019-06" db="EMBL/GenBank/DDBJ databases">
        <authorList>
            <consortium name="Wellcome Sanger Institute Data Sharing"/>
        </authorList>
    </citation>
    <scope>NUCLEOTIDE SEQUENCE [LARGE SCALE GENOMIC DNA]</scope>
</reference>
<dbReference type="InterPro" id="IPR001849">
    <property type="entry name" value="PH_domain"/>
</dbReference>
<feature type="region of interest" description="Disordered" evidence="4">
    <location>
        <begin position="520"/>
        <end position="540"/>
    </location>
</feature>
<feature type="compositionally biased region" description="Low complexity" evidence="4">
    <location>
        <begin position="420"/>
        <end position="451"/>
    </location>
</feature>
<feature type="compositionally biased region" description="Polar residues" evidence="4">
    <location>
        <begin position="453"/>
        <end position="462"/>
    </location>
</feature>
<dbReference type="Gene3D" id="2.30.29.30">
    <property type="entry name" value="Pleckstrin-homology domain (PH domain)/Phosphotyrosine-binding domain (PTB)"/>
    <property type="match status" value="1"/>
</dbReference>
<gene>
    <name evidence="8" type="primary">arhgef26</name>
</gene>
<accession>A0A672YEU8</accession>
<keyword evidence="2" id="KW-0344">Guanine-nucleotide releasing factor</keyword>
<dbReference type="RefSeq" id="XP_030008318.1">
    <property type="nucleotide sequence ID" value="XM_030152458.1"/>
</dbReference>
<dbReference type="Pfam" id="PF00621">
    <property type="entry name" value="RhoGEF"/>
    <property type="match status" value="1"/>
</dbReference>
<dbReference type="Proteomes" id="UP000472271">
    <property type="component" value="Chromosome 13"/>
</dbReference>
<keyword evidence="1 3" id="KW-0728">SH3 domain</keyword>
<evidence type="ECO:0000256" key="4">
    <source>
        <dbReference type="SAM" id="MobiDB-lite"/>
    </source>
</evidence>
<dbReference type="GeneID" id="115431808"/>
<dbReference type="PROSITE" id="PS50002">
    <property type="entry name" value="SH3"/>
    <property type="match status" value="1"/>
</dbReference>
<evidence type="ECO:0000259" key="7">
    <source>
        <dbReference type="PROSITE" id="PS50010"/>
    </source>
</evidence>
<sequence length="1003" mass="110725">MDIGNDVDLSNNNITPLWRRRSDNCRGPQDANKPKARPLSYHINGVMTTDFPVEDKCSFTLSQPAERLLVTPTCPGRNTTVLKHVLHKPSRKSRVVRSISIGHLSNGRFSLSKFRSEDSRSASLDNRVCNGECDREKSSNGVPVWPEKKGMSNLFNLSTRKDQITFGTSSPSPPQNCSSPVPSPQTPNNNSHHHHELSSPSSASSPSPLGRHTPTPSHSSTSSIPSLSSLTSSDPPTPRSPSPAERGQTPLTKSSPLHTSTQETRPSSSSSASPTPSLSPSISPSSSSIVLSTHSPAALKMGTQQLIPKGLASDIRQTKASPAAVQGQSLAGLLGLDSSKRALKALSMVETGTYFSTGGSGEGADGDSESPGTLRRGLRSTSYRKAVVSGVELEVPTVDPKAHRLSQPLIKGLDGDNAASPVSPSSPHTISPTSPTTPKTSSPTIPKTASPGTPKTVTTAKPTSPGRAKPSSPGTAKPTSPGTITGKNKISSDKRNVLITQRTFDSEEEELYQNYQEKALHNDSDEDADSREPKPDNGIVVQYRPIRTSWSQLSVVKKSGLSDRLSQEERKRQEAIFELISSEHSYLHSLEILIRMFKNSAELSEAMTKTEHHHLFSNITDVCEASKKFFSELEERHQQSIVISDVSDIVCKHAQSNFDPYITYCSNEVYQQRTLQRLVSKNPAFKEVLTRTEAHPDCRNLPMISFLILPMQRITRLPLLMDTICQKTPKESAQYEECKKALQAVSKVVRKCNEGARTMERTEMMYTINSQLEFKIKPFPLVSSSRWMVKRGELTAFVEDNGIFLKRTSRQQVYFFLFNDVLIVTRKKSEDSYTVIDYALRDEIWVGSCQPEDLNLSPVRSTASMLSSRQAGGNHLFRLNFHSNHSGEKVLMILGTELMNERARWISALGQNLNNKKSQDRTNAMQVEVIRTYTAKQPDELSLQVADVVLVSQTVDGWYEGERLRDGERGWFLAECSEPITCQATIERNMQRMDRLQGLETNV</sequence>
<proteinExistence type="predicted"/>
<evidence type="ECO:0000313" key="9">
    <source>
        <dbReference type="Proteomes" id="UP000472271"/>
    </source>
</evidence>
<feature type="region of interest" description="Disordered" evidence="4">
    <location>
        <begin position="17"/>
        <end position="37"/>
    </location>
</feature>
<feature type="domain" description="PH" evidence="6">
    <location>
        <begin position="797"/>
        <end position="914"/>
    </location>
</feature>
<dbReference type="PANTHER" id="PTHR12845:SF4">
    <property type="entry name" value="RHO GUANINE NUCLEOTIDE EXCHANGE FACTOR 26"/>
    <property type="match status" value="1"/>
</dbReference>
<dbReference type="CDD" id="cd00160">
    <property type="entry name" value="RhoGEF"/>
    <property type="match status" value="1"/>
</dbReference>
<dbReference type="InterPro" id="IPR036028">
    <property type="entry name" value="SH3-like_dom_sf"/>
</dbReference>
<organism evidence="8 9">
    <name type="scientific">Sphaeramia orbicularis</name>
    <name type="common">orbiculate cardinalfish</name>
    <dbReference type="NCBI Taxonomy" id="375764"/>
    <lineage>
        <taxon>Eukaryota</taxon>
        <taxon>Metazoa</taxon>
        <taxon>Chordata</taxon>
        <taxon>Craniata</taxon>
        <taxon>Vertebrata</taxon>
        <taxon>Euteleostomi</taxon>
        <taxon>Actinopterygii</taxon>
        <taxon>Neopterygii</taxon>
        <taxon>Teleostei</taxon>
        <taxon>Neoteleostei</taxon>
        <taxon>Acanthomorphata</taxon>
        <taxon>Gobiaria</taxon>
        <taxon>Kurtiformes</taxon>
        <taxon>Apogonoidei</taxon>
        <taxon>Apogonidae</taxon>
        <taxon>Apogoninae</taxon>
        <taxon>Sphaeramia</taxon>
    </lineage>
</organism>
<keyword evidence="9" id="KW-1185">Reference proteome</keyword>
<dbReference type="SUPFAM" id="SSF50044">
    <property type="entry name" value="SH3-domain"/>
    <property type="match status" value="1"/>
</dbReference>
<dbReference type="SUPFAM" id="SSF50729">
    <property type="entry name" value="PH domain-like"/>
    <property type="match status" value="1"/>
</dbReference>